<keyword evidence="16" id="KW-1185">Reference proteome</keyword>
<keyword evidence="4" id="KW-0156">Chromatin regulator</keyword>
<comment type="subcellular location">
    <subcellularLocation>
        <location evidence="12">Nucleus</location>
    </subcellularLocation>
</comment>
<protein>
    <recommendedName>
        <fullName evidence="11">YEATS domain-containing protein 4</fullName>
    </recommendedName>
</protein>
<evidence type="ECO:0000256" key="13">
    <source>
        <dbReference type="SAM" id="Coils"/>
    </source>
</evidence>
<dbReference type="RefSeq" id="XP_792019.1">
    <property type="nucleotide sequence ID" value="XM_786926.5"/>
</dbReference>
<dbReference type="Proteomes" id="UP000007110">
    <property type="component" value="Unassembled WGS sequence"/>
</dbReference>
<dbReference type="InterPro" id="IPR005033">
    <property type="entry name" value="YEATS"/>
</dbReference>
<feature type="domain" description="YEATS" evidence="14">
    <location>
        <begin position="22"/>
        <end position="165"/>
    </location>
</feature>
<keyword evidence="7" id="KW-0804">Transcription</keyword>
<evidence type="ECO:0000313" key="15">
    <source>
        <dbReference type="EnsemblMetazoa" id="XP_792019"/>
    </source>
</evidence>
<evidence type="ECO:0000256" key="6">
    <source>
        <dbReference type="ARBA" id="ARBA00023054"/>
    </source>
</evidence>
<dbReference type="OrthoDB" id="16041at2759"/>
<evidence type="ECO:0000256" key="12">
    <source>
        <dbReference type="PROSITE-ProRule" id="PRU00376"/>
    </source>
</evidence>
<dbReference type="Pfam" id="PF03366">
    <property type="entry name" value="YEATS"/>
    <property type="match status" value="1"/>
</dbReference>
<sequence length="235" mass="27227">MSAGIAMKSKIPTEYGPDSGGRIKGITIIKPIVYGNISRYFGKKREEDGHTHQWTIYVKPYKNEDLSTYVKKIQFKLHESYANPLRVVSKPPYEVTETGWGEFEITVKIFFVDPNERPVTVYHFLKLFQSSAGLVLGKKTLFSEHYDELIFQDPTAMMQQLLTGTRALTLGSYKHETDFEEMEGKTVSSLQSARKKIRHEIQDLNERLKQSKEAIVHFKEEIRKLEESEMNKEKD</sequence>
<comment type="subunit">
    <text evidence="10">Component of numerous complexes with chromatin remodeling and histone acetyltransferase activity. Component of the NuA4 histone acetyltransferase complex which contains the catalytic subunit KAT5/TIP60 and the subunits EP400, TRRAP/PAF400, BRD8/SMAP, EPC1, DMAP1/DNMAP1, RUVBL1/TIP49, RUVBL2, ING3, actin, ACTL6A/BAF53A, MORF4L1/MRG15, MORF4L2/MRGX, MRGBP, YEATS4/GAS41, VPS72/YL1 and MEAF6. The NuA4 complex interacts with MYC and the adenovirus E1A protein. Component of a NuA4-related complex which contains EP400, TRRAP/PAF400, SRCAP, BRD8/SMAP, EPC1, DMAP1/DNMAP1, RUVBL1/TIP49, RUVBL2, actin, ACTL6A/BAF53A, VPS72 and YEATS4/GAS41. Interacts with MLLT10/AF10. Also interacts with the SWI/SNF component SMARCB1/BAF47, TACC1 and TACC2, and the nuclear matrix protein NUMA1.</text>
</comment>
<dbReference type="CTD" id="8089"/>
<evidence type="ECO:0000256" key="1">
    <source>
        <dbReference type="ARBA" id="ARBA00022499"/>
    </source>
</evidence>
<dbReference type="GO" id="GO:0006357">
    <property type="term" value="P:regulation of transcription by RNA polymerase II"/>
    <property type="evidence" value="ECO:0000318"/>
    <property type="project" value="GO_Central"/>
</dbReference>
<dbReference type="EnsemblMetazoa" id="XM_786926">
    <property type="protein sequence ID" value="XP_792019"/>
    <property type="gene ID" value="LOC587180"/>
</dbReference>
<keyword evidence="3" id="KW-0832">Ubl conjugation</keyword>
<comment type="function">
    <text evidence="9">Chromatin reader component of the NuA4 histone acetyltransferase (HAT) complex, a complex involved in transcriptional activation of select genes principally by acetylation of nucleosomal histones H4 and H2A. Specifically recognizes and binds acylated histone H3, with a preference for histone H3 diacetylated at 'Lys-18' and 'Lys-27' (H3K18ac and H3K27ac) or histone H3 diacetylated at 'Lys-14' and 'Lys-27' (H3K14ac and H3K27ac). Also able to recognize and bind crotonylated histone H3. May also recognize and bind histone H3 succinylated at 'Lys-122' (H3K122succ); additional evidences are however required to confirm this result in vivo. Plays a key role in histone variant H2AZ1/H2A.Z deposition into specific chromatin regions: recognizes and binds H3K14ac and H3K27ac on the promoters of actively transcribed genes and recruits NuA4-related complex to deposit H2AZ1/H2A.Z. H2AZ1/H2A.Z deposition is required for maintenance of embryonic stem cell.</text>
</comment>
<dbReference type="AlphaFoldDB" id="A0A7M7RF25"/>
<evidence type="ECO:0000256" key="3">
    <source>
        <dbReference type="ARBA" id="ARBA00022843"/>
    </source>
</evidence>
<feature type="coiled-coil region" evidence="13">
    <location>
        <begin position="187"/>
        <end position="235"/>
    </location>
</feature>
<evidence type="ECO:0000256" key="10">
    <source>
        <dbReference type="ARBA" id="ARBA00064752"/>
    </source>
</evidence>
<dbReference type="InterPro" id="IPR038704">
    <property type="entry name" value="YEAST_sf"/>
</dbReference>
<reference evidence="15" key="2">
    <citation type="submission" date="2021-01" db="UniProtKB">
        <authorList>
            <consortium name="EnsemblMetazoa"/>
        </authorList>
    </citation>
    <scope>IDENTIFICATION</scope>
</reference>
<evidence type="ECO:0000256" key="2">
    <source>
        <dbReference type="ARBA" id="ARBA00022604"/>
    </source>
</evidence>
<dbReference type="FunCoup" id="A0A7M7RF25">
    <property type="interactions" value="1068"/>
</dbReference>
<evidence type="ECO:0000256" key="9">
    <source>
        <dbReference type="ARBA" id="ARBA00057736"/>
    </source>
</evidence>
<dbReference type="GO" id="GO:0005634">
    <property type="term" value="C:nucleus"/>
    <property type="evidence" value="ECO:0000318"/>
    <property type="project" value="GO_Central"/>
</dbReference>
<name>A0A7M7RF25_STRPU</name>
<evidence type="ECO:0000313" key="16">
    <source>
        <dbReference type="Proteomes" id="UP000007110"/>
    </source>
</evidence>
<dbReference type="KEGG" id="spu:587180"/>
<keyword evidence="6 13" id="KW-0175">Coiled coil</keyword>
<dbReference type="CDD" id="cd16909">
    <property type="entry name" value="YEATS_GAS41_like"/>
    <property type="match status" value="1"/>
</dbReference>
<evidence type="ECO:0000256" key="4">
    <source>
        <dbReference type="ARBA" id="ARBA00022853"/>
    </source>
</evidence>
<dbReference type="GO" id="GO:0035267">
    <property type="term" value="C:NuA4 histone acetyltransferase complex"/>
    <property type="evidence" value="ECO:0000318"/>
    <property type="project" value="GO_Central"/>
</dbReference>
<dbReference type="PROSITE" id="PS51037">
    <property type="entry name" value="YEATS"/>
    <property type="match status" value="1"/>
</dbReference>
<keyword evidence="5" id="KW-0805">Transcription regulation</keyword>
<evidence type="ECO:0000259" key="14">
    <source>
        <dbReference type="PROSITE" id="PS51037"/>
    </source>
</evidence>
<keyword evidence="1" id="KW-1017">Isopeptide bond</keyword>
<keyword evidence="8 12" id="KW-0539">Nucleus</keyword>
<keyword evidence="2" id="KW-0341">Growth regulation</keyword>
<evidence type="ECO:0000256" key="11">
    <source>
        <dbReference type="ARBA" id="ARBA00068331"/>
    </source>
</evidence>
<evidence type="ECO:0000256" key="5">
    <source>
        <dbReference type="ARBA" id="ARBA00023015"/>
    </source>
</evidence>
<dbReference type="PANTHER" id="PTHR47573">
    <property type="entry name" value="PROTEIN AF-9 HOMOLOG"/>
    <property type="match status" value="1"/>
</dbReference>
<dbReference type="GeneID" id="587180"/>
<evidence type="ECO:0000256" key="7">
    <source>
        <dbReference type="ARBA" id="ARBA00023163"/>
    </source>
</evidence>
<reference evidence="16" key="1">
    <citation type="submission" date="2015-02" db="EMBL/GenBank/DDBJ databases">
        <title>Genome sequencing for Strongylocentrotus purpuratus.</title>
        <authorList>
            <person name="Murali S."/>
            <person name="Liu Y."/>
            <person name="Vee V."/>
            <person name="English A."/>
            <person name="Wang M."/>
            <person name="Skinner E."/>
            <person name="Han Y."/>
            <person name="Muzny D.M."/>
            <person name="Worley K.C."/>
            <person name="Gibbs R.A."/>
        </authorList>
    </citation>
    <scope>NUCLEOTIDE SEQUENCE</scope>
</reference>
<accession>A0A7M7RF25</accession>
<dbReference type="GO" id="GO:0005654">
    <property type="term" value="C:nucleoplasm"/>
    <property type="evidence" value="ECO:0007669"/>
    <property type="project" value="UniProtKB-ARBA"/>
</dbReference>
<dbReference type="GO" id="GO:0006338">
    <property type="term" value="P:chromatin remodeling"/>
    <property type="evidence" value="ECO:0000318"/>
    <property type="project" value="GO_Central"/>
</dbReference>
<dbReference type="InParanoid" id="A0A7M7RF25"/>
<dbReference type="GO" id="GO:0042393">
    <property type="term" value="F:histone binding"/>
    <property type="evidence" value="ECO:0000318"/>
    <property type="project" value="GO_Central"/>
</dbReference>
<proteinExistence type="predicted"/>
<evidence type="ECO:0000256" key="8">
    <source>
        <dbReference type="ARBA" id="ARBA00023242"/>
    </source>
</evidence>
<dbReference type="PANTHER" id="PTHR47573:SF1">
    <property type="entry name" value="PROTEIN AF-9 HOMOLOG"/>
    <property type="match status" value="1"/>
</dbReference>
<dbReference type="Gene3D" id="2.60.40.1970">
    <property type="entry name" value="YEATS domain"/>
    <property type="match status" value="1"/>
</dbReference>
<organism evidence="15 16">
    <name type="scientific">Strongylocentrotus purpuratus</name>
    <name type="common">Purple sea urchin</name>
    <dbReference type="NCBI Taxonomy" id="7668"/>
    <lineage>
        <taxon>Eukaryota</taxon>
        <taxon>Metazoa</taxon>
        <taxon>Echinodermata</taxon>
        <taxon>Eleutherozoa</taxon>
        <taxon>Echinozoa</taxon>
        <taxon>Echinoidea</taxon>
        <taxon>Euechinoidea</taxon>
        <taxon>Echinacea</taxon>
        <taxon>Camarodonta</taxon>
        <taxon>Echinidea</taxon>
        <taxon>Strongylocentrotidae</taxon>
        <taxon>Strongylocentrotus</taxon>
    </lineage>
</organism>
<dbReference type="OMA" id="VKPYHNE"/>
<dbReference type="InterPro" id="IPR055129">
    <property type="entry name" value="YEATS_dom"/>
</dbReference>
<dbReference type="FunFam" id="2.60.40.1970:FF:000002">
    <property type="entry name" value="YEATS domain-containing protein 4"/>
    <property type="match status" value="1"/>
</dbReference>